<feature type="region of interest" description="Disordered" evidence="1">
    <location>
        <begin position="1"/>
        <end position="65"/>
    </location>
</feature>
<reference evidence="2" key="1">
    <citation type="submission" date="2020-02" db="EMBL/GenBank/DDBJ databases">
        <authorList>
            <person name="Palmer J.M."/>
        </authorList>
    </citation>
    <scope>NUCLEOTIDE SEQUENCE</scope>
    <source>
        <strain evidence="2">EPUS1.4</strain>
        <tissue evidence="2">Thallus</tissue>
    </source>
</reference>
<accession>A0A8H7A7R5</accession>
<feature type="compositionally biased region" description="Basic and acidic residues" evidence="1">
    <location>
        <begin position="14"/>
        <end position="31"/>
    </location>
</feature>
<protein>
    <submittedName>
        <fullName evidence="2">Uncharacterized protein</fullName>
    </submittedName>
</protein>
<dbReference type="Proteomes" id="UP000606974">
    <property type="component" value="Unassembled WGS sequence"/>
</dbReference>
<keyword evidence="3" id="KW-1185">Reference proteome</keyword>
<dbReference type="AlphaFoldDB" id="A0A8H7A7R5"/>
<name>A0A8H7A7R5_9EURO</name>
<sequence length="65" mass="7729">MNHLLRHQAATRDYGPERQDSRTRDHAKDNGQRWTSMTMRDYHGRGWSDMTQYDQRSGVVGYDQT</sequence>
<gene>
    <name evidence="2" type="ORF">GJ744_006755</name>
</gene>
<evidence type="ECO:0000256" key="1">
    <source>
        <dbReference type="SAM" id="MobiDB-lite"/>
    </source>
</evidence>
<organism evidence="2 3">
    <name type="scientific">Endocarpon pusillum</name>
    <dbReference type="NCBI Taxonomy" id="364733"/>
    <lineage>
        <taxon>Eukaryota</taxon>
        <taxon>Fungi</taxon>
        <taxon>Dikarya</taxon>
        <taxon>Ascomycota</taxon>
        <taxon>Pezizomycotina</taxon>
        <taxon>Eurotiomycetes</taxon>
        <taxon>Chaetothyriomycetidae</taxon>
        <taxon>Verrucariales</taxon>
        <taxon>Verrucariaceae</taxon>
        <taxon>Endocarpon</taxon>
    </lineage>
</organism>
<proteinExistence type="predicted"/>
<dbReference type="EMBL" id="JAACFV010000303">
    <property type="protein sequence ID" value="KAF7502192.1"/>
    <property type="molecule type" value="Genomic_DNA"/>
</dbReference>
<evidence type="ECO:0000313" key="3">
    <source>
        <dbReference type="Proteomes" id="UP000606974"/>
    </source>
</evidence>
<comment type="caution">
    <text evidence="2">The sequence shown here is derived from an EMBL/GenBank/DDBJ whole genome shotgun (WGS) entry which is preliminary data.</text>
</comment>
<evidence type="ECO:0000313" key="2">
    <source>
        <dbReference type="EMBL" id="KAF7502192.1"/>
    </source>
</evidence>